<dbReference type="CDD" id="cd02440">
    <property type="entry name" value="AdoMet_MTases"/>
    <property type="match status" value="1"/>
</dbReference>
<evidence type="ECO:0000313" key="7">
    <source>
        <dbReference type="Proteomes" id="UP000027195"/>
    </source>
</evidence>
<dbReference type="Pfam" id="PF08241">
    <property type="entry name" value="Methyltransf_11"/>
    <property type="match status" value="1"/>
</dbReference>
<dbReference type="GO" id="GO:0008757">
    <property type="term" value="F:S-adenosylmethionine-dependent methyltransferase activity"/>
    <property type="evidence" value="ECO:0007669"/>
    <property type="project" value="InterPro"/>
</dbReference>
<sequence length="363" mass="40218">MMLTAFARITRSCARWSTRPSNRIPLQSASRELFRLHENTHCSGSPVNGFRALTSSASLRKESSGIMSTIHKVARSGYTWGTNDLYDRARPSYPSQALTTLHASLPESSELKILEIGSGTGKFTRALLAHSSLGQSVAELRAVEPVDAMREAFEKGVKDGRVTCGEGTFEKTGLEDGWADLVVVAQAWHWCPDYEKGLAELARVVKPNGLVAFIWNLEDRDAAPWLSQLRAVYEEHMGNTPQYRSGQWRETFNTQPYLNLFHPHEEKEWEHIIPTTAEKVVERVLSKSYVAALDEEVKEKMKGELQAILKSGEGIKWIDQEAGTFEYPYLTQLVLMQRKKEGNGSGGGVEGGNGSGGTTKTAA</sequence>
<dbReference type="OrthoDB" id="66144at2759"/>
<dbReference type="STRING" id="930990.A0A067MS97"/>
<evidence type="ECO:0000256" key="4">
    <source>
        <dbReference type="SAM" id="MobiDB-lite"/>
    </source>
</evidence>
<dbReference type="FunCoup" id="A0A067MS97">
    <property type="interactions" value="202"/>
</dbReference>
<dbReference type="InterPro" id="IPR029063">
    <property type="entry name" value="SAM-dependent_MTases_sf"/>
</dbReference>
<name>A0A067MS97_BOTB1</name>
<evidence type="ECO:0000256" key="3">
    <source>
        <dbReference type="ARBA" id="ARBA00022679"/>
    </source>
</evidence>
<evidence type="ECO:0000259" key="5">
    <source>
        <dbReference type="Pfam" id="PF08241"/>
    </source>
</evidence>
<dbReference type="InterPro" id="IPR051052">
    <property type="entry name" value="Diverse_substrate_MTase"/>
</dbReference>
<keyword evidence="3" id="KW-0808">Transferase</keyword>
<accession>A0A067MS97</accession>
<feature type="domain" description="Methyltransferase type 11" evidence="5">
    <location>
        <begin position="114"/>
        <end position="213"/>
    </location>
</feature>
<dbReference type="Gene3D" id="3.40.50.150">
    <property type="entry name" value="Vaccinia Virus protein VP39"/>
    <property type="match status" value="1"/>
</dbReference>
<dbReference type="InParanoid" id="A0A067MS97"/>
<gene>
    <name evidence="6" type="ORF">BOTBODRAFT_28848</name>
</gene>
<feature type="region of interest" description="Disordered" evidence="4">
    <location>
        <begin position="341"/>
        <end position="363"/>
    </location>
</feature>
<dbReference type="GO" id="GO:0032259">
    <property type="term" value="P:methylation"/>
    <property type="evidence" value="ECO:0007669"/>
    <property type="project" value="UniProtKB-KW"/>
</dbReference>
<evidence type="ECO:0000256" key="2">
    <source>
        <dbReference type="ARBA" id="ARBA00022603"/>
    </source>
</evidence>
<evidence type="ECO:0000256" key="1">
    <source>
        <dbReference type="ARBA" id="ARBA00008361"/>
    </source>
</evidence>
<dbReference type="Proteomes" id="UP000027195">
    <property type="component" value="Unassembled WGS sequence"/>
</dbReference>
<dbReference type="HOGENOM" id="CLU_049344_3_1_1"/>
<evidence type="ECO:0000313" key="6">
    <source>
        <dbReference type="EMBL" id="KDQ18474.1"/>
    </source>
</evidence>
<proteinExistence type="inferred from homology"/>
<keyword evidence="7" id="KW-1185">Reference proteome</keyword>
<reference evidence="7" key="1">
    <citation type="journal article" date="2014" name="Proc. Natl. Acad. Sci. U.S.A.">
        <title>Extensive sampling of basidiomycete genomes demonstrates inadequacy of the white-rot/brown-rot paradigm for wood decay fungi.</title>
        <authorList>
            <person name="Riley R."/>
            <person name="Salamov A.A."/>
            <person name="Brown D.W."/>
            <person name="Nagy L.G."/>
            <person name="Floudas D."/>
            <person name="Held B.W."/>
            <person name="Levasseur A."/>
            <person name="Lombard V."/>
            <person name="Morin E."/>
            <person name="Otillar R."/>
            <person name="Lindquist E.A."/>
            <person name="Sun H."/>
            <person name="LaButti K.M."/>
            <person name="Schmutz J."/>
            <person name="Jabbour D."/>
            <person name="Luo H."/>
            <person name="Baker S.E."/>
            <person name="Pisabarro A.G."/>
            <person name="Walton J.D."/>
            <person name="Blanchette R.A."/>
            <person name="Henrissat B."/>
            <person name="Martin F."/>
            <person name="Cullen D."/>
            <person name="Hibbett D.S."/>
            <person name="Grigoriev I.V."/>
        </authorList>
    </citation>
    <scope>NUCLEOTIDE SEQUENCE [LARGE SCALE GENOMIC DNA]</scope>
    <source>
        <strain evidence="7">FD-172 SS1</strain>
    </source>
</reference>
<dbReference type="EMBL" id="KL198021">
    <property type="protein sequence ID" value="KDQ18474.1"/>
    <property type="molecule type" value="Genomic_DNA"/>
</dbReference>
<dbReference type="PANTHER" id="PTHR44942">
    <property type="entry name" value="METHYLTRANSF_11 DOMAIN-CONTAINING PROTEIN"/>
    <property type="match status" value="1"/>
</dbReference>
<dbReference type="PANTHER" id="PTHR44942:SF4">
    <property type="entry name" value="METHYLTRANSFERASE TYPE 11 DOMAIN-CONTAINING PROTEIN"/>
    <property type="match status" value="1"/>
</dbReference>
<dbReference type="InterPro" id="IPR013216">
    <property type="entry name" value="Methyltransf_11"/>
</dbReference>
<dbReference type="SUPFAM" id="SSF53335">
    <property type="entry name" value="S-adenosyl-L-methionine-dependent methyltransferases"/>
    <property type="match status" value="1"/>
</dbReference>
<dbReference type="AlphaFoldDB" id="A0A067MS97"/>
<feature type="compositionally biased region" description="Gly residues" evidence="4">
    <location>
        <begin position="343"/>
        <end position="357"/>
    </location>
</feature>
<protein>
    <recommendedName>
        <fullName evidence="5">Methyltransferase type 11 domain-containing protein</fullName>
    </recommendedName>
</protein>
<comment type="similarity">
    <text evidence="1">Belongs to the methyltransferase superfamily.</text>
</comment>
<organism evidence="6 7">
    <name type="scientific">Botryobasidium botryosum (strain FD-172 SS1)</name>
    <dbReference type="NCBI Taxonomy" id="930990"/>
    <lineage>
        <taxon>Eukaryota</taxon>
        <taxon>Fungi</taxon>
        <taxon>Dikarya</taxon>
        <taxon>Basidiomycota</taxon>
        <taxon>Agaricomycotina</taxon>
        <taxon>Agaricomycetes</taxon>
        <taxon>Cantharellales</taxon>
        <taxon>Botryobasidiaceae</taxon>
        <taxon>Botryobasidium</taxon>
    </lineage>
</organism>
<keyword evidence="2" id="KW-0489">Methyltransferase</keyword>